<keyword evidence="2" id="KW-0732">Signal</keyword>
<evidence type="ECO:0000313" key="4">
    <source>
        <dbReference type="Proteomes" id="UP001457282"/>
    </source>
</evidence>
<dbReference type="EMBL" id="JBEDUW010000004">
    <property type="protein sequence ID" value="KAK9932035.1"/>
    <property type="molecule type" value="Genomic_DNA"/>
</dbReference>
<organism evidence="3 4">
    <name type="scientific">Rubus argutus</name>
    <name type="common">Southern blackberry</name>
    <dbReference type="NCBI Taxonomy" id="59490"/>
    <lineage>
        <taxon>Eukaryota</taxon>
        <taxon>Viridiplantae</taxon>
        <taxon>Streptophyta</taxon>
        <taxon>Embryophyta</taxon>
        <taxon>Tracheophyta</taxon>
        <taxon>Spermatophyta</taxon>
        <taxon>Magnoliopsida</taxon>
        <taxon>eudicotyledons</taxon>
        <taxon>Gunneridae</taxon>
        <taxon>Pentapetalae</taxon>
        <taxon>rosids</taxon>
        <taxon>fabids</taxon>
        <taxon>Rosales</taxon>
        <taxon>Rosaceae</taxon>
        <taxon>Rosoideae</taxon>
        <taxon>Rosoideae incertae sedis</taxon>
        <taxon>Rubus</taxon>
    </lineage>
</organism>
<feature type="chain" id="PRO_5043542280" evidence="2">
    <location>
        <begin position="21"/>
        <end position="125"/>
    </location>
</feature>
<accession>A0AAW1X6L7</accession>
<protein>
    <submittedName>
        <fullName evidence="3">Uncharacterized protein</fullName>
    </submittedName>
</protein>
<keyword evidence="4" id="KW-1185">Reference proteome</keyword>
<dbReference type="AlphaFoldDB" id="A0AAW1X6L7"/>
<proteinExistence type="predicted"/>
<feature type="region of interest" description="Disordered" evidence="1">
    <location>
        <begin position="79"/>
        <end position="125"/>
    </location>
</feature>
<feature type="compositionally biased region" description="Low complexity" evidence="1">
    <location>
        <begin position="79"/>
        <end position="91"/>
    </location>
</feature>
<name>A0AAW1X6L7_RUBAR</name>
<comment type="caution">
    <text evidence="3">The sequence shown here is derived from an EMBL/GenBank/DDBJ whole genome shotgun (WGS) entry which is preliminary data.</text>
</comment>
<feature type="signal peptide" evidence="2">
    <location>
        <begin position="1"/>
        <end position="20"/>
    </location>
</feature>
<reference evidence="3 4" key="1">
    <citation type="journal article" date="2023" name="G3 (Bethesda)">
        <title>A chromosome-length genome assembly and annotation of blackberry (Rubus argutus, cv. 'Hillquist').</title>
        <authorList>
            <person name="Bruna T."/>
            <person name="Aryal R."/>
            <person name="Dudchenko O."/>
            <person name="Sargent D.J."/>
            <person name="Mead D."/>
            <person name="Buti M."/>
            <person name="Cavallini A."/>
            <person name="Hytonen T."/>
            <person name="Andres J."/>
            <person name="Pham M."/>
            <person name="Weisz D."/>
            <person name="Mascagni F."/>
            <person name="Usai G."/>
            <person name="Natali L."/>
            <person name="Bassil N."/>
            <person name="Fernandez G.E."/>
            <person name="Lomsadze A."/>
            <person name="Armour M."/>
            <person name="Olukolu B."/>
            <person name="Poorten T."/>
            <person name="Britton C."/>
            <person name="Davik J."/>
            <person name="Ashrafi H."/>
            <person name="Aiden E.L."/>
            <person name="Borodovsky M."/>
            <person name="Worthington M."/>
        </authorList>
    </citation>
    <scope>NUCLEOTIDE SEQUENCE [LARGE SCALE GENOMIC DNA]</scope>
    <source>
        <strain evidence="3">PI 553951</strain>
    </source>
</reference>
<evidence type="ECO:0000256" key="1">
    <source>
        <dbReference type="SAM" id="MobiDB-lite"/>
    </source>
</evidence>
<dbReference type="Proteomes" id="UP001457282">
    <property type="component" value="Unassembled WGS sequence"/>
</dbReference>
<evidence type="ECO:0000313" key="3">
    <source>
        <dbReference type="EMBL" id="KAK9932035.1"/>
    </source>
</evidence>
<feature type="compositionally biased region" description="Low complexity" evidence="1">
    <location>
        <begin position="100"/>
        <end position="117"/>
    </location>
</feature>
<gene>
    <name evidence="3" type="ORF">M0R45_019286</name>
</gene>
<sequence length="125" mass="12306">MASSGLKCLFLAALLVSAFAMALSNGRVARKDLGVDLGGVGIGVGAGVSHGLGGSGFMGSTDGSAMVLDLAQGWIRASSESSSGSYSSSRSNQGQDHQMGGSEAGSSAGSYAGSRASQQVRKSRA</sequence>
<evidence type="ECO:0000256" key="2">
    <source>
        <dbReference type="SAM" id="SignalP"/>
    </source>
</evidence>